<dbReference type="Pfam" id="PF02518">
    <property type="entry name" value="HATPase_c"/>
    <property type="match status" value="1"/>
</dbReference>
<dbReference type="CDD" id="cd00082">
    <property type="entry name" value="HisKA"/>
    <property type="match status" value="1"/>
</dbReference>
<keyword evidence="12" id="KW-0902">Two-component regulatory system</keyword>
<proteinExistence type="predicted"/>
<keyword evidence="9 18" id="KW-0418">Kinase</keyword>
<comment type="subcellular location">
    <subcellularLocation>
        <location evidence="2">Cell membrane</location>
        <topology evidence="2">Multi-pass membrane protein</topology>
    </subcellularLocation>
</comment>
<evidence type="ECO:0000256" key="3">
    <source>
        <dbReference type="ARBA" id="ARBA00012438"/>
    </source>
</evidence>
<evidence type="ECO:0000256" key="11">
    <source>
        <dbReference type="ARBA" id="ARBA00022989"/>
    </source>
</evidence>
<feature type="domain" description="HAMP" evidence="17">
    <location>
        <begin position="185"/>
        <end position="237"/>
    </location>
</feature>
<keyword evidence="7 15" id="KW-0812">Transmembrane</keyword>
<keyword evidence="4" id="KW-1003">Cell membrane</keyword>
<evidence type="ECO:0000256" key="4">
    <source>
        <dbReference type="ARBA" id="ARBA00022475"/>
    </source>
</evidence>
<dbReference type="Pfam" id="PF00512">
    <property type="entry name" value="HisKA"/>
    <property type="match status" value="1"/>
</dbReference>
<dbReference type="InterPro" id="IPR036890">
    <property type="entry name" value="HATPase_C_sf"/>
</dbReference>
<evidence type="ECO:0000256" key="15">
    <source>
        <dbReference type="SAM" id="Phobius"/>
    </source>
</evidence>
<evidence type="ECO:0000256" key="9">
    <source>
        <dbReference type="ARBA" id="ARBA00022777"/>
    </source>
</evidence>
<organism evidence="18 19">
    <name type="scientific">Paenibacillus profundus</name>
    <dbReference type="NCBI Taxonomy" id="1173085"/>
    <lineage>
        <taxon>Bacteria</taxon>
        <taxon>Bacillati</taxon>
        <taxon>Bacillota</taxon>
        <taxon>Bacilli</taxon>
        <taxon>Bacillales</taxon>
        <taxon>Paenibacillaceae</taxon>
        <taxon>Paenibacillus</taxon>
    </lineage>
</organism>
<dbReference type="Pfam" id="PF00672">
    <property type="entry name" value="HAMP"/>
    <property type="match status" value="1"/>
</dbReference>
<evidence type="ECO:0000256" key="7">
    <source>
        <dbReference type="ARBA" id="ARBA00022692"/>
    </source>
</evidence>
<evidence type="ECO:0000256" key="13">
    <source>
        <dbReference type="ARBA" id="ARBA00023136"/>
    </source>
</evidence>
<evidence type="ECO:0000256" key="10">
    <source>
        <dbReference type="ARBA" id="ARBA00022840"/>
    </source>
</evidence>
<dbReference type="PROSITE" id="PS50885">
    <property type="entry name" value="HAMP"/>
    <property type="match status" value="1"/>
</dbReference>
<feature type="coiled-coil region" evidence="14">
    <location>
        <begin position="218"/>
        <end position="252"/>
    </location>
</feature>
<keyword evidence="13 15" id="KW-0472">Membrane</keyword>
<reference evidence="18 19" key="1">
    <citation type="submission" date="2021-11" db="EMBL/GenBank/DDBJ databases">
        <title>Draft genome sequence of Paenibacillus profundus YoMME, a new Gram-positive bacteria with exoelectrogenic properties.</title>
        <authorList>
            <person name="Hubenova Y."/>
            <person name="Hubenova E."/>
            <person name="Manasiev Y."/>
            <person name="Peykov S."/>
            <person name="Mitov M."/>
        </authorList>
    </citation>
    <scope>NUCLEOTIDE SEQUENCE [LARGE SCALE GENOMIC DNA]</scope>
    <source>
        <strain evidence="18 19">YoMME</strain>
    </source>
</reference>
<dbReference type="GO" id="GO:0016301">
    <property type="term" value="F:kinase activity"/>
    <property type="evidence" value="ECO:0007669"/>
    <property type="project" value="UniProtKB-KW"/>
</dbReference>
<evidence type="ECO:0000313" key="19">
    <source>
        <dbReference type="Proteomes" id="UP001199916"/>
    </source>
</evidence>
<dbReference type="Gene3D" id="3.30.565.10">
    <property type="entry name" value="Histidine kinase-like ATPase, C-terminal domain"/>
    <property type="match status" value="1"/>
</dbReference>
<dbReference type="CDD" id="cd06225">
    <property type="entry name" value="HAMP"/>
    <property type="match status" value="1"/>
</dbReference>
<name>A0ABS8YLI2_9BACL</name>
<evidence type="ECO:0000313" key="18">
    <source>
        <dbReference type="EMBL" id="MCE5172715.1"/>
    </source>
</evidence>
<feature type="transmembrane region" description="Helical" evidence="15">
    <location>
        <begin position="156"/>
        <end position="178"/>
    </location>
</feature>
<dbReference type="EMBL" id="JAJNBZ010000033">
    <property type="protein sequence ID" value="MCE5172715.1"/>
    <property type="molecule type" value="Genomic_DNA"/>
</dbReference>
<evidence type="ECO:0000256" key="6">
    <source>
        <dbReference type="ARBA" id="ARBA00022679"/>
    </source>
</evidence>
<evidence type="ECO:0000256" key="2">
    <source>
        <dbReference type="ARBA" id="ARBA00004651"/>
    </source>
</evidence>
<evidence type="ECO:0000259" key="17">
    <source>
        <dbReference type="PROSITE" id="PS50885"/>
    </source>
</evidence>
<feature type="domain" description="Histidine kinase" evidence="16">
    <location>
        <begin position="252"/>
        <end position="466"/>
    </location>
</feature>
<comment type="catalytic activity">
    <reaction evidence="1">
        <text>ATP + protein L-histidine = ADP + protein N-phospho-L-histidine.</text>
        <dbReference type="EC" id="2.7.13.3"/>
    </reaction>
</comment>
<dbReference type="InterPro" id="IPR004358">
    <property type="entry name" value="Sig_transdc_His_kin-like_C"/>
</dbReference>
<dbReference type="CDD" id="cd00075">
    <property type="entry name" value="HATPase"/>
    <property type="match status" value="1"/>
</dbReference>
<evidence type="ECO:0000256" key="1">
    <source>
        <dbReference type="ARBA" id="ARBA00000085"/>
    </source>
</evidence>
<evidence type="ECO:0000256" key="12">
    <source>
        <dbReference type="ARBA" id="ARBA00023012"/>
    </source>
</evidence>
<dbReference type="InterPro" id="IPR005467">
    <property type="entry name" value="His_kinase_dom"/>
</dbReference>
<keyword evidence="14" id="KW-0175">Coiled coil</keyword>
<keyword evidence="19" id="KW-1185">Reference proteome</keyword>
<feature type="transmembrane region" description="Helical" evidence="15">
    <location>
        <begin position="12"/>
        <end position="33"/>
    </location>
</feature>
<sequence length="466" mass="53903">MRTKKKLSSTLIKNYVFFSFTVGIIVFILLVVANYRLIHEFGGTAFSKLKASEVVRQNYVEMPSEGIELLKGWVEILDDHLQIVYIKGKKLDHSSSYSEKELNRLFYDQEERLYHATLAPFETEDGRTFYCLVKIPKEYVSRNFTITSGSEGHNAIFWKLMMQSFILFLILYGINVYIYSRWTAAKITNPLRYIAEGIKHVSNGHYYKRLDFRANYELQQIQKHFNAMAEKLEKTEREKKQLEESKQRMLVDISHDLKTPITTIQGYVEALQRGLIQDEAKRQSTLDLIYTKAKLVTALIEDVFELSKLESPDYPFSTDLLDIAEFIREIAVEFYVPFEEKQFNFQFDIPAHEITVPFNYKLLYRAVSNILSNALTYNSQGTEVLLKLLDDPKHVHIHIIDDGIGISDTYKEKVFDAFVRGDQSRKSDGGTGLGLTISKNIIEKHGGQIRLDTSQGNTMFQITLPK</sequence>
<dbReference type="InterPro" id="IPR003661">
    <property type="entry name" value="HisK_dim/P_dom"/>
</dbReference>
<dbReference type="InterPro" id="IPR003660">
    <property type="entry name" value="HAMP_dom"/>
</dbReference>
<keyword evidence="5" id="KW-0597">Phosphoprotein</keyword>
<dbReference type="SMART" id="SM00304">
    <property type="entry name" value="HAMP"/>
    <property type="match status" value="1"/>
</dbReference>
<dbReference type="SMART" id="SM00387">
    <property type="entry name" value="HATPase_c"/>
    <property type="match status" value="1"/>
</dbReference>
<protein>
    <recommendedName>
        <fullName evidence="3">histidine kinase</fullName>
        <ecNumber evidence="3">2.7.13.3</ecNumber>
    </recommendedName>
</protein>
<dbReference type="SUPFAM" id="SSF158472">
    <property type="entry name" value="HAMP domain-like"/>
    <property type="match status" value="1"/>
</dbReference>
<dbReference type="SUPFAM" id="SSF55874">
    <property type="entry name" value="ATPase domain of HSP90 chaperone/DNA topoisomerase II/histidine kinase"/>
    <property type="match status" value="1"/>
</dbReference>
<dbReference type="PANTHER" id="PTHR45528">
    <property type="entry name" value="SENSOR HISTIDINE KINASE CPXA"/>
    <property type="match status" value="1"/>
</dbReference>
<gene>
    <name evidence="18" type="ORF">LQV63_25940</name>
</gene>
<dbReference type="SUPFAM" id="SSF47384">
    <property type="entry name" value="Homodimeric domain of signal transducing histidine kinase"/>
    <property type="match status" value="1"/>
</dbReference>
<evidence type="ECO:0000259" key="16">
    <source>
        <dbReference type="PROSITE" id="PS50109"/>
    </source>
</evidence>
<dbReference type="PANTHER" id="PTHR45528:SF1">
    <property type="entry name" value="SENSOR HISTIDINE KINASE CPXA"/>
    <property type="match status" value="1"/>
</dbReference>
<evidence type="ECO:0000256" key="8">
    <source>
        <dbReference type="ARBA" id="ARBA00022741"/>
    </source>
</evidence>
<accession>A0ABS8YLI2</accession>
<dbReference type="Gene3D" id="6.10.340.10">
    <property type="match status" value="1"/>
</dbReference>
<dbReference type="InterPro" id="IPR003594">
    <property type="entry name" value="HATPase_dom"/>
</dbReference>
<keyword evidence="8" id="KW-0547">Nucleotide-binding</keyword>
<evidence type="ECO:0000256" key="14">
    <source>
        <dbReference type="SAM" id="Coils"/>
    </source>
</evidence>
<dbReference type="SMART" id="SM00388">
    <property type="entry name" value="HisKA"/>
    <property type="match status" value="1"/>
</dbReference>
<keyword evidence="11 15" id="KW-1133">Transmembrane helix</keyword>
<keyword evidence="10" id="KW-0067">ATP-binding</keyword>
<dbReference type="InterPro" id="IPR036097">
    <property type="entry name" value="HisK_dim/P_sf"/>
</dbReference>
<dbReference type="RefSeq" id="WP_233698792.1">
    <property type="nucleotide sequence ID" value="NZ_JAJNBZ010000033.1"/>
</dbReference>
<keyword evidence="6" id="KW-0808">Transferase</keyword>
<dbReference type="Gene3D" id="1.10.287.130">
    <property type="match status" value="1"/>
</dbReference>
<dbReference type="PROSITE" id="PS50109">
    <property type="entry name" value="HIS_KIN"/>
    <property type="match status" value="1"/>
</dbReference>
<dbReference type="EC" id="2.7.13.3" evidence="3"/>
<dbReference type="Proteomes" id="UP001199916">
    <property type="component" value="Unassembled WGS sequence"/>
</dbReference>
<dbReference type="InterPro" id="IPR050398">
    <property type="entry name" value="HssS/ArlS-like"/>
</dbReference>
<comment type="caution">
    <text evidence="18">The sequence shown here is derived from an EMBL/GenBank/DDBJ whole genome shotgun (WGS) entry which is preliminary data.</text>
</comment>
<evidence type="ECO:0000256" key="5">
    <source>
        <dbReference type="ARBA" id="ARBA00022553"/>
    </source>
</evidence>
<dbReference type="PRINTS" id="PR00344">
    <property type="entry name" value="BCTRLSENSOR"/>
</dbReference>